<name>A0A850T536_9BACT</name>
<sequence>MIDDGVLINRVASDDILDQAYDWVCSRRRDYSHNSDIWELRRNWQDIKPILQQALRSGNYSFGTLREIRTESGRMALWNAQDALVLKGMALVLGTHLKGIISDNCHHVEGHGGAKKAIRNATEALVPGSHVVNYPSAKDRRA</sequence>
<dbReference type="EMBL" id="JACADJ010000001">
    <property type="protein sequence ID" value="NWH03398.1"/>
    <property type="molecule type" value="Genomic_DNA"/>
</dbReference>
<accession>A0A850T536</accession>
<reference evidence="1 2" key="1">
    <citation type="submission" date="2020-06" db="EMBL/GenBank/DDBJ databases">
        <title>High-quality draft genome of sulfate reducer Desulfobacter latus type strain AcrS2 isolated from marine sediment.</title>
        <authorList>
            <person name="Hoppe M."/>
            <person name="Larsen C.K."/>
            <person name="Marshall I.P.G."/>
            <person name="Schramm A."/>
            <person name="Marietou A.G."/>
        </authorList>
    </citation>
    <scope>NUCLEOTIDE SEQUENCE [LARGE SCALE GENOMIC DNA]</scope>
    <source>
        <strain evidence="1 2">AcRS2</strain>
    </source>
</reference>
<dbReference type="AlphaFoldDB" id="A0A850T536"/>
<evidence type="ECO:0000313" key="2">
    <source>
        <dbReference type="Proteomes" id="UP000553343"/>
    </source>
</evidence>
<keyword evidence="2" id="KW-1185">Reference proteome</keyword>
<gene>
    <name evidence="1" type="ORF">HXW94_00025</name>
</gene>
<evidence type="ECO:0000313" key="1">
    <source>
        <dbReference type="EMBL" id="NWH03398.1"/>
    </source>
</evidence>
<comment type="caution">
    <text evidence="1">The sequence shown here is derived from an EMBL/GenBank/DDBJ whole genome shotgun (WGS) entry which is preliminary data.</text>
</comment>
<protein>
    <submittedName>
        <fullName evidence="1">Uncharacterized protein</fullName>
    </submittedName>
</protein>
<organism evidence="1 2">
    <name type="scientific">Desulfobacter latus</name>
    <dbReference type="NCBI Taxonomy" id="2292"/>
    <lineage>
        <taxon>Bacteria</taxon>
        <taxon>Pseudomonadati</taxon>
        <taxon>Thermodesulfobacteriota</taxon>
        <taxon>Desulfobacteria</taxon>
        <taxon>Desulfobacterales</taxon>
        <taxon>Desulfobacteraceae</taxon>
        <taxon>Desulfobacter</taxon>
    </lineage>
</organism>
<dbReference type="RefSeq" id="WP_178364855.1">
    <property type="nucleotide sequence ID" value="NZ_JACADJ010000001.1"/>
</dbReference>
<proteinExistence type="predicted"/>
<dbReference type="Proteomes" id="UP000553343">
    <property type="component" value="Unassembled WGS sequence"/>
</dbReference>